<evidence type="ECO:0000313" key="3">
    <source>
        <dbReference type="Proteomes" id="UP001168821"/>
    </source>
</evidence>
<keyword evidence="3" id="KW-1185">Reference proteome</keyword>
<name>A0AA38J2R9_9CUCU</name>
<dbReference type="PANTHER" id="PTHR34239:SF2">
    <property type="entry name" value="TRANSPOSABLE ELEMENT P TRANSPOSASE_THAP9 CONSERVED DOMAIN-CONTAINING PROTEIN"/>
    <property type="match status" value="1"/>
</dbReference>
<feature type="compositionally biased region" description="Basic and acidic residues" evidence="1">
    <location>
        <begin position="18"/>
        <end position="37"/>
    </location>
</feature>
<gene>
    <name evidence="2" type="ORF">Zmor_000436</name>
</gene>
<evidence type="ECO:0000313" key="2">
    <source>
        <dbReference type="EMBL" id="KAJ3664901.1"/>
    </source>
</evidence>
<feature type="compositionally biased region" description="Basic residues" evidence="1">
    <location>
        <begin position="1"/>
        <end position="13"/>
    </location>
</feature>
<accession>A0AA38J2R9</accession>
<comment type="caution">
    <text evidence="2">The sequence shown here is derived from an EMBL/GenBank/DDBJ whole genome shotgun (WGS) entry which is preliminary data.</text>
</comment>
<dbReference type="Proteomes" id="UP001168821">
    <property type="component" value="Unassembled WGS sequence"/>
</dbReference>
<dbReference type="EMBL" id="JALNTZ010000001">
    <property type="protein sequence ID" value="KAJ3664901.1"/>
    <property type="molecule type" value="Genomic_DNA"/>
</dbReference>
<feature type="compositionally biased region" description="Polar residues" evidence="1">
    <location>
        <begin position="332"/>
        <end position="366"/>
    </location>
</feature>
<protein>
    <submittedName>
        <fullName evidence="2">Uncharacterized protein</fullName>
    </submittedName>
</protein>
<sequence length="396" mass="43800">MGHHKSRKRRHRSSSSSEDDRRELWKRLRRIEAERHRSPPYSTSSGRVLRAANEPSTSSGRVLRAADELSTGSGYELRAVDEHPHDDVGRRLRGTATPGSAVLDAAGEIGRHSNQSVQSEPTHLSDPEANLDAAQPAFQEHDDVALDPHVLEMLGETGPSVAAPYQFHSTLSASWKRICCQGLDPAKKATLLQDVVIPSNGEFLIPPKLNPIVRNILSGPNQTRDDSRSAAQAQLGQGLSFLGKSINEIITNHNTSASQVLPLLTQAGQVLTDLMFCLSKDRRERIAPSLSKSVAELTRETPPGEFLFGDDLTERVKNAKYLEKASQELKQKSTPTPTKKFAPSSTSMPAYRTTHQQHGSYRQNLNRPGPSRHRGGGRQRGPKTPSYKQQRTRRHH</sequence>
<feature type="region of interest" description="Disordered" evidence="1">
    <location>
        <begin position="326"/>
        <end position="396"/>
    </location>
</feature>
<reference evidence="2" key="1">
    <citation type="journal article" date="2023" name="G3 (Bethesda)">
        <title>Whole genome assemblies of Zophobas morio and Tenebrio molitor.</title>
        <authorList>
            <person name="Kaur S."/>
            <person name="Stinson S.A."/>
            <person name="diCenzo G.C."/>
        </authorList>
    </citation>
    <scope>NUCLEOTIDE SEQUENCE</scope>
    <source>
        <strain evidence="2">QUZm001</strain>
    </source>
</reference>
<organism evidence="2 3">
    <name type="scientific">Zophobas morio</name>
    <dbReference type="NCBI Taxonomy" id="2755281"/>
    <lineage>
        <taxon>Eukaryota</taxon>
        <taxon>Metazoa</taxon>
        <taxon>Ecdysozoa</taxon>
        <taxon>Arthropoda</taxon>
        <taxon>Hexapoda</taxon>
        <taxon>Insecta</taxon>
        <taxon>Pterygota</taxon>
        <taxon>Neoptera</taxon>
        <taxon>Endopterygota</taxon>
        <taxon>Coleoptera</taxon>
        <taxon>Polyphaga</taxon>
        <taxon>Cucujiformia</taxon>
        <taxon>Tenebrionidae</taxon>
        <taxon>Zophobas</taxon>
    </lineage>
</organism>
<dbReference type="AlphaFoldDB" id="A0AA38J2R9"/>
<dbReference type="PANTHER" id="PTHR34239">
    <property type="entry name" value="APPLE DOMAIN-CONTAINING PROTEIN"/>
    <property type="match status" value="1"/>
</dbReference>
<feature type="region of interest" description="Disordered" evidence="1">
    <location>
        <begin position="1"/>
        <end position="67"/>
    </location>
</feature>
<evidence type="ECO:0000256" key="1">
    <source>
        <dbReference type="SAM" id="MobiDB-lite"/>
    </source>
</evidence>
<proteinExistence type="predicted"/>
<feature type="compositionally biased region" description="Basic residues" evidence="1">
    <location>
        <begin position="370"/>
        <end position="381"/>
    </location>
</feature>